<organism evidence="14 15">
    <name type="scientific">Dinothrombium tinctorium</name>
    <dbReference type="NCBI Taxonomy" id="1965070"/>
    <lineage>
        <taxon>Eukaryota</taxon>
        <taxon>Metazoa</taxon>
        <taxon>Ecdysozoa</taxon>
        <taxon>Arthropoda</taxon>
        <taxon>Chelicerata</taxon>
        <taxon>Arachnida</taxon>
        <taxon>Acari</taxon>
        <taxon>Acariformes</taxon>
        <taxon>Trombidiformes</taxon>
        <taxon>Prostigmata</taxon>
        <taxon>Anystina</taxon>
        <taxon>Parasitengona</taxon>
        <taxon>Trombidioidea</taxon>
        <taxon>Trombidiidae</taxon>
        <taxon>Dinothrombium</taxon>
    </lineage>
</organism>
<evidence type="ECO:0000313" key="15">
    <source>
        <dbReference type="Proteomes" id="UP000285301"/>
    </source>
</evidence>
<dbReference type="GO" id="GO:0006465">
    <property type="term" value="P:signal peptide processing"/>
    <property type="evidence" value="ECO:0007669"/>
    <property type="project" value="InterPro"/>
</dbReference>
<keyword evidence="11" id="KW-0472">Membrane</keyword>
<accession>A0A443RG56</accession>
<keyword evidence="9" id="KW-1133">Transmembrane helix</keyword>
<evidence type="ECO:0000256" key="10">
    <source>
        <dbReference type="ARBA" id="ARBA00023128"/>
    </source>
</evidence>
<dbReference type="Gene3D" id="2.10.109.10">
    <property type="entry name" value="Umud Fragment, subunit A"/>
    <property type="match status" value="1"/>
</dbReference>
<dbReference type="InterPro" id="IPR000223">
    <property type="entry name" value="Pept_S26A_signal_pept_1"/>
</dbReference>
<evidence type="ECO:0000256" key="2">
    <source>
        <dbReference type="ARBA" id="ARBA00007066"/>
    </source>
</evidence>
<dbReference type="PRINTS" id="PR00727">
    <property type="entry name" value="LEADERPTASE"/>
</dbReference>
<evidence type="ECO:0000256" key="9">
    <source>
        <dbReference type="ARBA" id="ARBA00022989"/>
    </source>
</evidence>
<keyword evidence="7" id="KW-0999">Mitochondrion inner membrane</keyword>
<feature type="non-terminal residue" evidence="14">
    <location>
        <position position="1"/>
    </location>
</feature>
<dbReference type="InterPro" id="IPR036286">
    <property type="entry name" value="LexA/Signal_pep-like_sf"/>
</dbReference>
<feature type="domain" description="Peptidase S26" evidence="12">
    <location>
        <begin position="51"/>
        <end position="90"/>
    </location>
</feature>
<proteinExistence type="inferred from homology"/>
<reference evidence="14 15" key="1">
    <citation type="journal article" date="2018" name="Gigascience">
        <title>Genomes of trombidid mites reveal novel predicted allergens and laterally-transferred genes associated with secondary metabolism.</title>
        <authorList>
            <person name="Dong X."/>
            <person name="Chaisiri K."/>
            <person name="Xia D."/>
            <person name="Armstrong S.D."/>
            <person name="Fang Y."/>
            <person name="Donnelly M.J."/>
            <person name="Kadowaki T."/>
            <person name="McGarry J.W."/>
            <person name="Darby A.C."/>
            <person name="Makepeace B.L."/>
        </authorList>
    </citation>
    <scope>NUCLEOTIDE SEQUENCE [LARGE SCALE GENOMIC DNA]</scope>
    <source>
        <strain evidence="14">UoL-WK</strain>
    </source>
</reference>
<dbReference type="PANTHER" id="PTHR46041">
    <property type="entry name" value="MITOCHONDRIAL INNER MEMBRANE PROTEASE SUBUNIT 2"/>
    <property type="match status" value="1"/>
</dbReference>
<dbReference type="InterPro" id="IPR019533">
    <property type="entry name" value="Peptidase_S26"/>
</dbReference>
<evidence type="ECO:0000256" key="1">
    <source>
        <dbReference type="ARBA" id="ARBA00004434"/>
    </source>
</evidence>
<dbReference type="GO" id="GO:0042720">
    <property type="term" value="C:mitochondrial inner membrane peptidase complex"/>
    <property type="evidence" value="ECO:0007669"/>
    <property type="project" value="InterPro"/>
</dbReference>
<keyword evidence="8" id="KW-0378">Hydrolase</keyword>
<dbReference type="EMBL" id="NCKU01000773">
    <property type="protein sequence ID" value="RWS14220.1"/>
    <property type="molecule type" value="Genomic_DNA"/>
</dbReference>
<dbReference type="AlphaFoldDB" id="A0A443RG56"/>
<sequence>FYIQISKHHRELNLYFTFNFRSPKMCDHKLIKRIIALEGDFVKISTNKIIQIPKGHCWVEGDNTSQSLDSKHFGPVAIGLIHAQATHVLWPLQRWSKLSNEVPEDNDRVV</sequence>
<dbReference type="EMBL" id="NCKU01000766">
    <property type="protein sequence ID" value="RWS14260.1"/>
    <property type="molecule type" value="Genomic_DNA"/>
</dbReference>
<dbReference type="PANTHER" id="PTHR46041:SF2">
    <property type="entry name" value="MITOCHONDRIAL INNER MEMBRANE PROTEASE SUBUNIT 2"/>
    <property type="match status" value="1"/>
</dbReference>
<evidence type="ECO:0000259" key="12">
    <source>
        <dbReference type="Pfam" id="PF10502"/>
    </source>
</evidence>
<dbReference type="GO" id="GO:0004252">
    <property type="term" value="F:serine-type endopeptidase activity"/>
    <property type="evidence" value="ECO:0007669"/>
    <property type="project" value="InterPro"/>
</dbReference>
<evidence type="ECO:0000256" key="6">
    <source>
        <dbReference type="ARBA" id="ARBA00022692"/>
    </source>
</evidence>
<evidence type="ECO:0000256" key="5">
    <source>
        <dbReference type="ARBA" id="ARBA00022670"/>
    </source>
</evidence>
<dbReference type="Proteomes" id="UP000285301">
    <property type="component" value="Unassembled WGS sequence"/>
</dbReference>
<evidence type="ECO:0000313" key="13">
    <source>
        <dbReference type="EMBL" id="RWS14220.1"/>
    </source>
</evidence>
<evidence type="ECO:0000256" key="8">
    <source>
        <dbReference type="ARBA" id="ARBA00022801"/>
    </source>
</evidence>
<evidence type="ECO:0000256" key="7">
    <source>
        <dbReference type="ARBA" id="ARBA00022792"/>
    </source>
</evidence>
<keyword evidence="5" id="KW-0645">Protease</keyword>
<dbReference type="GO" id="GO:0006627">
    <property type="term" value="P:protein processing involved in protein targeting to mitochondrion"/>
    <property type="evidence" value="ECO:0007669"/>
    <property type="project" value="InterPro"/>
</dbReference>
<dbReference type="OrthoDB" id="9996127at2759"/>
<evidence type="ECO:0000256" key="3">
    <source>
        <dbReference type="ARBA" id="ARBA00011805"/>
    </source>
</evidence>
<comment type="similarity">
    <text evidence="2">Belongs to the peptidase S26 family. IMP2 subfamily.</text>
</comment>
<dbReference type="InterPro" id="IPR037730">
    <property type="entry name" value="IMP2"/>
</dbReference>
<name>A0A443RG56_9ACAR</name>
<keyword evidence="15" id="KW-1185">Reference proteome</keyword>
<comment type="subunit">
    <text evidence="3">Heterodimer of 2 subunits, IMMPL1 and IMMPL2.</text>
</comment>
<evidence type="ECO:0000313" key="14">
    <source>
        <dbReference type="EMBL" id="RWS14260.1"/>
    </source>
</evidence>
<dbReference type="SUPFAM" id="SSF51306">
    <property type="entry name" value="LexA/Signal peptidase"/>
    <property type="match status" value="1"/>
</dbReference>
<dbReference type="CDD" id="cd06530">
    <property type="entry name" value="S26_SPase_I"/>
    <property type="match status" value="1"/>
</dbReference>
<protein>
    <recommendedName>
        <fullName evidence="4">Mitochondrial inner membrane protease subunit 2</fullName>
    </recommendedName>
</protein>
<comment type="caution">
    <text evidence="14">The sequence shown here is derived from an EMBL/GenBank/DDBJ whole genome shotgun (WGS) entry which is preliminary data.</text>
</comment>
<reference evidence="14" key="2">
    <citation type="submission" date="2018-11" db="EMBL/GenBank/DDBJ databases">
        <title>Trombidioid mite genomics.</title>
        <authorList>
            <person name="Dong X."/>
        </authorList>
    </citation>
    <scope>NUCLEOTIDE SEQUENCE</scope>
    <source>
        <strain evidence="14">UoL-WK</strain>
    </source>
</reference>
<keyword evidence="6" id="KW-0812">Transmembrane</keyword>
<dbReference type="STRING" id="1965070.A0A443RG56"/>
<evidence type="ECO:0000256" key="4">
    <source>
        <dbReference type="ARBA" id="ARBA00013650"/>
    </source>
</evidence>
<evidence type="ECO:0000256" key="11">
    <source>
        <dbReference type="ARBA" id="ARBA00023136"/>
    </source>
</evidence>
<gene>
    <name evidence="14" type="ORF">B4U79_07920</name>
    <name evidence="13" type="ORF">B4U79_13199</name>
</gene>
<dbReference type="Pfam" id="PF10502">
    <property type="entry name" value="Peptidase_S26"/>
    <property type="match status" value="1"/>
</dbReference>
<comment type="subcellular location">
    <subcellularLocation>
        <location evidence="1">Mitochondrion inner membrane</location>
        <topology evidence="1">Single-pass membrane protein</topology>
    </subcellularLocation>
</comment>
<keyword evidence="10" id="KW-0496">Mitochondrion</keyword>